<dbReference type="PANTHER" id="PTHR36414">
    <property type="entry name" value="PROTEIN SUR7"/>
    <property type="match status" value="1"/>
</dbReference>
<keyword evidence="2" id="KW-1133">Transmembrane helix</keyword>
<gene>
    <name evidence="3" type="ORF">GJ744_007326</name>
</gene>
<feature type="region of interest" description="Disordered" evidence="1">
    <location>
        <begin position="215"/>
        <end position="248"/>
    </location>
</feature>
<dbReference type="PANTHER" id="PTHR36414:SF1">
    <property type="entry name" value="PROTEIN SUR7"/>
    <property type="match status" value="1"/>
</dbReference>
<evidence type="ECO:0000313" key="4">
    <source>
        <dbReference type="Proteomes" id="UP000606974"/>
    </source>
</evidence>
<evidence type="ECO:0000256" key="2">
    <source>
        <dbReference type="SAM" id="Phobius"/>
    </source>
</evidence>
<feature type="compositionally biased region" description="Basic residues" evidence="1">
    <location>
        <begin position="229"/>
        <end position="242"/>
    </location>
</feature>
<evidence type="ECO:0000256" key="1">
    <source>
        <dbReference type="SAM" id="MobiDB-lite"/>
    </source>
</evidence>
<dbReference type="InterPro" id="IPR009571">
    <property type="entry name" value="SUR7/Rim9-like_fungi"/>
</dbReference>
<dbReference type="AlphaFoldDB" id="A0A8H7A6I8"/>
<organism evidence="3 4">
    <name type="scientific">Endocarpon pusillum</name>
    <dbReference type="NCBI Taxonomy" id="364733"/>
    <lineage>
        <taxon>Eukaryota</taxon>
        <taxon>Fungi</taxon>
        <taxon>Dikarya</taxon>
        <taxon>Ascomycota</taxon>
        <taxon>Pezizomycotina</taxon>
        <taxon>Eurotiomycetes</taxon>
        <taxon>Chaetothyriomycetidae</taxon>
        <taxon>Verrucariales</taxon>
        <taxon>Verrucariaceae</taxon>
        <taxon>Endocarpon</taxon>
    </lineage>
</organism>
<accession>A0A8H7A6I8</accession>
<keyword evidence="4" id="KW-1185">Reference proteome</keyword>
<dbReference type="OrthoDB" id="5419460at2759"/>
<feature type="transmembrane region" description="Helical" evidence="2">
    <location>
        <begin position="7"/>
        <end position="31"/>
    </location>
</feature>
<dbReference type="GO" id="GO:0045121">
    <property type="term" value="C:membrane raft"/>
    <property type="evidence" value="ECO:0007669"/>
    <property type="project" value="TreeGrafter"/>
</dbReference>
<dbReference type="Gene3D" id="1.20.140.150">
    <property type="match status" value="1"/>
</dbReference>
<keyword evidence="2" id="KW-0812">Transmembrane</keyword>
<dbReference type="GO" id="GO:0005938">
    <property type="term" value="C:cell cortex"/>
    <property type="evidence" value="ECO:0007669"/>
    <property type="project" value="TreeGrafter"/>
</dbReference>
<evidence type="ECO:0008006" key="5">
    <source>
        <dbReference type="Google" id="ProtNLM"/>
    </source>
</evidence>
<dbReference type="Pfam" id="PF06687">
    <property type="entry name" value="SUR7"/>
    <property type="match status" value="1"/>
</dbReference>
<dbReference type="EMBL" id="JAACFV010000357">
    <property type="protein sequence ID" value="KAF7502082.1"/>
    <property type="molecule type" value="Genomic_DNA"/>
</dbReference>
<protein>
    <recommendedName>
        <fullName evidence="5">Protein SUR7</fullName>
    </recommendedName>
</protein>
<feature type="transmembrane region" description="Helical" evidence="2">
    <location>
        <begin position="148"/>
        <end position="169"/>
    </location>
</feature>
<keyword evidence="2" id="KW-0472">Membrane</keyword>
<dbReference type="GO" id="GO:0030866">
    <property type="term" value="P:cortical actin cytoskeleton organization"/>
    <property type="evidence" value="ECO:0007669"/>
    <property type="project" value="TreeGrafter"/>
</dbReference>
<comment type="caution">
    <text evidence="3">The sequence shown here is derived from an EMBL/GenBank/DDBJ whole genome shotgun (WGS) entry which is preliminary data.</text>
</comment>
<dbReference type="GO" id="GO:0005886">
    <property type="term" value="C:plasma membrane"/>
    <property type="evidence" value="ECO:0007669"/>
    <property type="project" value="InterPro"/>
</dbReference>
<name>A0A8H7A6I8_9EURO</name>
<reference evidence="3" key="1">
    <citation type="submission" date="2020-02" db="EMBL/GenBank/DDBJ databases">
        <authorList>
            <person name="Palmer J.M."/>
        </authorList>
    </citation>
    <scope>NUCLEOTIDE SEQUENCE</scope>
    <source>
        <strain evidence="3">EPUS1.4</strain>
        <tissue evidence="3">Thallus</tissue>
    </source>
</reference>
<feature type="transmembrane region" description="Helical" evidence="2">
    <location>
        <begin position="114"/>
        <end position="136"/>
    </location>
</feature>
<sequence>MAARPIFALLSVIFTAGAIVLIILTLLAGAIDSSATNKVYFLQAATSGIANAPPTSRWTFWNYCSSDSSSAVGLCNGVHPAYPLDPPSGRTFGTTEGVPPQFIGTRKFFYLTRFMFAFVLIGLFFAVCSLCTGLLALCTRIGAYVSGFLNMVGLFFQMLTAILMTVAYVQGRNAFRSNGNNATIGRYAFGFMWAAFACLLLSTVFFCLAGSKNRNNRDSTTSYSSKRSFLGRRSRSTRSRGSLRKDMV</sequence>
<evidence type="ECO:0000313" key="3">
    <source>
        <dbReference type="EMBL" id="KAF7502082.1"/>
    </source>
</evidence>
<dbReference type="GO" id="GO:0006897">
    <property type="term" value="P:endocytosis"/>
    <property type="evidence" value="ECO:0007669"/>
    <property type="project" value="TreeGrafter"/>
</dbReference>
<feature type="transmembrane region" description="Helical" evidence="2">
    <location>
        <begin position="189"/>
        <end position="209"/>
    </location>
</feature>
<proteinExistence type="predicted"/>
<dbReference type="Proteomes" id="UP000606974">
    <property type="component" value="Unassembled WGS sequence"/>
</dbReference>
<dbReference type="GO" id="GO:0032185">
    <property type="term" value="P:septin cytoskeleton organization"/>
    <property type="evidence" value="ECO:0007669"/>
    <property type="project" value="TreeGrafter"/>
</dbReference>
<dbReference type="GO" id="GO:0031505">
    <property type="term" value="P:fungal-type cell wall organization"/>
    <property type="evidence" value="ECO:0007669"/>
    <property type="project" value="TreeGrafter"/>
</dbReference>